<evidence type="ECO:0000313" key="2">
    <source>
        <dbReference type="EMBL" id="KAJ4345217.1"/>
    </source>
</evidence>
<feature type="compositionally biased region" description="Acidic residues" evidence="1">
    <location>
        <begin position="153"/>
        <end position="162"/>
    </location>
</feature>
<dbReference type="EMBL" id="JAPEUX010000009">
    <property type="protein sequence ID" value="KAJ4345217.1"/>
    <property type="molecule type" value="Genomic_DNA"/>
</dbReference>
<dbReference type="GeneID" id="80914876"/>
<feature type="region of interest" description="Disordered" evidence="1">
    <location>
        <begin position="86"/>
        <end position="260"/>
    </location>
</feature>
<feature type="compositionally biased region" description="Basic and acidic residues" evidence="1">
    <location>
        <begin position="102"/>
        <end position="115"/>
    </location>
</feature>
<evidence type="ECO:0000313" key="3">
    <source>
        <dbReference type="Proteomes" id="UP001140513"/>
    </source>
</evidence>
<dbReference type="OrthoDB" id="3767399at2759"/>
<organism evidence="2 3">
    <name type="scientific">Didymosphaeria variabile</name>
    <dbReference type="NCBI Taxonomy" id="1932322"/>
    <lineage>
        <taxon>Eukaryota</taxon>
        <taxon>Fungi</taxon>
        <taxon>Dikarya</taxon>
        <taxon>Ascomycota</taxon>
        <taxon>Pezizomycotina</taxon>
        <taxon>Dothideomycetes</taxon>
        <taxon>Pleosporomycetidae</taxon>
        <taxon>Pleosporales</taxon>
        <taxon>Massarineae</taxon>
        <taxon>Didymosphaeriaceae</taxon>
        <taxon>Didymosphaeria</taxon>
    </lineage>
</organism>
<feature type="compositionally biased region" description="Low complexity" evidence="1">
    <location>
        <begin position="458"/>
        <end position="479"/>
    </location>
</feature>
<protein>
    <submittedName>
        <fullName evidence="2">Uncharacterized protein</fullName>
    </submittedName>
</protein>
<feature type="compositionally biased region" description="Polar residues" evidence="1">
    <location>
        <begin position="227"/>
        <end position="240"/>
    </location>
</feature>
<sequence>MPLASHGSLHQDRMRYPRYYAGQGHIHNEQNSPPFIYTGPRLQSVSGSRKAKKVLGLVAQFERRSGEEEERGGPIKAQRTLGLVTDLPRDRRSWRKSSSGDFEQKLAQAEKEIRRLSRMQDLAVDPDEEYGATADDEQSDEEEHIDTHQIPPQDEEEEEEASPQDPEKLPFLELPISQSPQQLTFPRAPIELDAGPDHELLLPPRRPRARPHSYTSPRFSDRPKNKIASSRSRGLSSPPNFSRPLSGFAPKVVPGEHMERDPLSIRFSDVEDDPRSPMSPIGGTFVSNEIKAALEKLEMGIGRTRANSPMPSSPPPAPKRASKPRWSSLPVSLMRLAHKRKSSRNLEDGLGLVGGKEKERKQVVTLTEENLQRWEDSVGYVPKMYNRHGYDHLTAPVELDVAVPHVKTASPRPDAIALAAAQGQMLTPPLSVGVSLSPPVSPPFWRGDRGCSPIAGLSSPSFTPTHTQTPTPTPTLSSRRPPHLPKPSAAPQPPPSSVAFPTLPRRMSPLRASAFAVARPAERAAWACAGA</sequence>
<comment type="caution">
    <text evidence="2">The sequence shown here is derived from an EMBL/GenBank/DDBJ whole genome shotgun (WGS) entry which is preliminary data.</text>
</comment>
<proteinExistence type="predicted"/>
<feature type="region of interest" description="Disordered" evidence="1">
    <location>
        <begin position="455"/>
        <end position="504"/>
    </location>
</feature>
<feature type="compositionally biased region" description="Acidic residues" evidence="1">
    <location>
        <begin position="124"/>
        <end position="144"/>
    </location>
</feature>
<name>A0A9W8X9L5_9PLEO</name>
<gene>
    <name evidence="2" type="ORF">N0V89_011346</name>
</gene>
<dbReference type="Proteomes" id="UP001140513">
    <property type="component" value="Unassembled WGS sequence"/>
</dbReference>
<feature type="compositionally biased region" description="Pro residues" evidence="1">
    <location>
        <begin position="484"/>
        <end position="496"/>
    </location>
</feature>
<evidence type="ECO:0000256" key="1">
    <source>
        <dbReference type="SAM" id="MobiDB-lite"/>
    </source>
</evidence>
<feature type="region of interest" description="Disordered" evidence="1">
    <location>
        <begin position="301"/>
        <end position="327"/>
    </location>
</feature>
<keyword evidence="3" id="KW-1185">Reference proteome</keyword>
<dbReference type="RefSeq" id="XP_056065381.1">
    <property type="nucleotide sequence ID" value="XM_056220078.1"/>
</dbReference>
<accession>A0A9W8X9L5</accession>
<reference evidence="2" key="1">
    <citation type="submission" date="2022-10" db="EMBL/GenBank/DDBJ databases">
        <title>Tapping the CABI collections for fungal endophytes: first genome assemblies for Collariella, Neodidymelliopsis, Ascochyta clinopodiicola, Didymella pomorum, Didymosphaeria variabile, Neocosmospora piperis and Neocucurbitaria cava.</title>
        <authorList>
            <person name="Hill R."/>
        </authorList>
    </citation>
    <scope>NUCLEOTIDE SEQUENCE</scope>
    <source>
        <strain evidence="2">IMI 356815</strain>
    </source>
</reference>
<dbReference type="AlphaFoldDB" id="A0A9W8X9L5"/>